<dbReference type="SUPFAM" id="SSF56935">
    <property type="entry name" value="Porins"/>
    <property type="match status" value="1"/>
</dbReference>
<dbReference type="SUPFAM" id="SSF49464">
    <property type="entry name" value="Carboxypeptidase regulatory domain-like"/>
    <property type="match status" value="1"/>
</dbReference>
<protein>
    <submittedName>
        <fullName evidence="7">Cna B domain-containing protein</fullName>
    </submittedName>
</protein>
<dbReference type="KEGG" id="acm:AciX9_3245"/>
<feature type="signal peptide" evidence="5">
    <location>
        <begin position="1"/>
        <end position="26"/>
    </location>
</feature>
<name>E8X213_GRATM</name>
<dbReference type="Gene3D" id="2.40.170.20">
    <property type="entry name" value="TonB-dependent receptor, beta-barrel domain"/>
    <property type="match status" value="1"/>
</dbReference>
<keyword evidence="8" id="KW-1185">Reference proteome</keyword>
<dbReference type="PaxDb" id="1198114-AciX9_3245"/>
<keyword evidence="3" id="KW-0998">Cell outer membrane</keyword>
<dbReference type="STRING" id="1198114.AciX9_3245"/>
<dbReference type="GO" id="GO:0009279">
    <property type="term" value="C:cell outer membrane"/>
    <property type="evidence" value="ECO:0007669"/>
    <property type="project" value="UniProtKB-SubCell"/>
</dbReference>
<accession>E8X213</accession>
<evidence type="ECO:0000256" key="1">
    <source>
        <dbReference type="ARBA" id="ARBA00004442"/>
    </source>
</evidence>
<dbReference type="Pfam" id="PF13620">
    <property type="entry name" value="CarboxypepD_reg"/>
    <property type="match status" value="1"/>
</dbReference>
<dbReference type="Proteomes" id="UP000000343">
    <property type="component" value="Chromosome"/>
</dbReference>
<keyword evidence="5" id="KW-0732">Signal</keyword>
<evidence type="ECO:0000313" key="8">
    <source>
        <dbReference type="Proteomes" id="UP000000343"/>
    </source>
</evidence>
<dbReference type="eggNOG" id="COG4771">
    <property type="taxonomic scope" value="Bacteria"/>
</dbReference>
<proteinExistence type="predicted"/>
<evidence type="ECO:0000313" key="7">
    <source>
        <dbReference type="EMBL" id="ADW70256.1"/>
    </source>
</evidence>
<dbReference type="InterPro" id="IPR057601">
    <property type="entry name" value="Oar-like_b-barrel"/>
</dbReference>
<keyword evidence="2" id="KW-0472">Membrane</keyword>
<dbReference type="InterPro" id="IPR036942">
    <property type="entry name" value="Beta-barrel_TonB_sf"/>
</dbReference>
<dbReference type="RefSeq" id="WP_013581568.1">
    <property type="nucleotide sequence ID" value="NC_015064.1"/>
</dbReference>
<gene>
    <name evidence="7" type="ordered locus">AciX9_3245</name>
</gene>
<dbReference type="InterPro" id="IPR008969">
    <property type="entry name" value="CarboxyPept-like_regulatory"/>
</dbReference>
<organism evidence="8">
    <name type="scientific">Granulicella tundricola (strain ATCC BAA-1859 / DSM 23138 / MP5ACTX9)</name>
    <dbReference type="NCBI Taxonomy" id="1198114"/>
    <lineage>
        <taxon>Bacteria</taxon>
        <taxon>Pseudomonadati</taxon>
        <taxon>Acidobacteriota</taxon>
        <taxon>Terriglobia</taxon>
        <taxon>Terriglobales</taxon>
        <taxon>Acidobacteriaceae</taxon>
        <taxon>Granulicella</taxon>
    </lineage>
</organism>
<evidence type="ECO:0000256" key="5">
    <source>
        <dbReference type="SAM" id="SignalP"/>
    </source>
</evidence>
<feature type="region of interest" description="Disordered" evidence="4">
    <location>
        <begin position="826"/>
        <end position="846"/>
    </location>
</feature>
<evidence type="ECO:0000256" key="2">
    <source>
        <dbReference type="ARBA" id="ARBA00023136"/>
    </source>
</evidence>
<evidence type="ECO:0000256" key="4">
    <source>
        <dbReference type="SAM" id="MobiDB-lite"/>
    </source>
</evidence>
<feature type="domain" description="TonB-dependent transporter Oar-like beta-barrel" evidence="6">
    <location>
        <begin position="247"/>
        <end position="1029"/>
    </location>
</feature>
<dbReference type="EMBL" id="CP002480">
    <property type="protein sequence ID" value="ADW70256.1"/>
    <property type="molecule type" value="Genomic_DNA"/>
</dbReference>
<comment type="subcellular location">
    <subcellularLocation>
        <location evidence="1">Cell outer membrane</location>
    </subcellularLocation>
</comment>
<evidence type="ECO:0000256" key="3">
    <source>
        <dbReference type="ARBA" id="ARBA00023237"/>
    </source>
</evidence>
<dbReference type="AlphaFoldDB" id="E8X213"/>
<dbReference type="HOGENOM" id="CLU_006298_0_0_0"/>
<feature type="compositionally biased region" description="Polar residues" evidence="4">
    <location>
        <begin position="826"/>
        <end position="841"/>
    </location>
</feature>
<dbReference type="OrthoDB" id="97893at2"/>
<dbReference type="Gene3D" id="2.60.40.1120">
    <property type="entry name" value="Carboxypeptidase-like, regulatory domain"/>
    <property type="match status" value="1"/>
</dbReference>
<reference evidence="8" key="1">
    <citation type="submission" date="2011-01" db="EMBL/GenBank/DDBJ databases">
        <title>Complete sequence of chromosome of Acidobacterium sp. MP5ACTX9.</title>
        <authorList>
            <consortium name="US DOE Joint Genome Institute"/>
            <person name="Lucas S."/>
            <person name="Copeland A."/>
            <person name="Lapidus A."/>
            <person name="Cheng J.-F."/>
            <person name="Goodwin L."/>
            <person name="Pitluck S."/>
            <person name="Teshima H."/>
            <person name="Detter J.C."/>
            <person name="Han C."/>
            <person name="Tapia R."/>
            <person name="Land M."/>
            <person name="Hauser L."/>
            <person name="Kyrpides N."/>
            <person name="Ivanova N."/>
            <person name="Ovchinnikova G."/>
            <person name="Pagani I."/>
            <person name="Rawat S.R."/>
            <person name="Mannisto M."/>
            <person name="Haggblom M.M."/>
            <person name="Woyke T."/>
        </authorList>
    </citation>
    <scope>NUCLEOTIDE SEQUENCE [LARGE SCALE GENOMIC DNA]</scope>
    <source>
        <strain evidence="8">MP5ACTX9</strain>
    </source>
</reference>
<dbReference type="Pfam" id="PF25183">
    <property type="entry name" value="OMP_b-brl_4"/>
    <property type="match status" value="1"/>
</dbReference>
<evidence type="ECO:0000259" key="6">
    <source>
        <dbReference type="Pfam" id="PF25183"/>
    </source>
</evidence>
<sequence>MKSTRSVFRGLVLSAPFVLGASVAFAQSTSSVAGTVTDTTGAAVPGASVLIHGIATGAERKTVTDGSGNFNAPSLQPGSYTVTVTAPGFSTFTLQQVTLEVNASATVNAKLTVGGSAETVQVESTQAVIEAQTSTVGQVIDREVVQQIPLNGRHFLDLTNLTPGTVVPPNNGSLTAPSRGLGSNGFVTAGAREDSNNFQINGINLNDMTQNQITFQPSINTTSEFKIINSTFSAEYGRSSGSIVNVSTRSGTNQFHGEGFDYLRNNYFDARNFFNRKGTRQNQLDRNNFGGALGGPILKDKTFFFISYEGLRQKQAILLTSNVPTTAQRAAFATSAAGTAYAQIINLIPVGTQSTNAAGQAVATASGSAPGPVKTDQFSGDLFHNISKSDTLHLYYAWQQDARTEPNLQGNTIAGFGDHRGAHRQIGTINEIHVFSPAIVNEARIGFNRIAISFNENFLGNSSTYGINNGVTLPLGLPQISVTDLGLNFGGPSGFPQGRFVTTGVFSDTLNILKGKHSIKVGGEFRRFEGNNFSETAGTIAFSTTANFANGLANTFSANSSNVVSRIFDSSVAGFVQDNWKLTPRLVVELGLRFEWNGTFTEGAHRFVNFLAASDTLQQVNQPYNQNYNYDPRVGFTYDLLGNSKTVLRGGFGILADQPNEGVASGLAGNPPNSSPVSLTGGTSSTGVGGFAVGSLYTAAALVGLTPSAVSPNLRNAYMESYNLNLQQDLGFGTVLQVGYIGSSGRHLRDPLNINQFNHPTPTTNVRPFAALSTASLIRPGASLGNITQVANASMSNYNALWVTARKQLRGGLDLNASYTLSKSLDDNSLGTNGHQDSTNPAGDYGRSDFDTRHHFVFSGVWTLPFHGNRFKEGWLLANITQVQSNNPINVVTSNTSYTGSGNIRPTLIGKYSTGRGALLTSGNIPWITGSVCTTPTAGCTFYTQATGFGNLSRNALNGPDFSDTDLSLQKTTKIAESVNLVLRLDSFDLLNHVNLANPNLTGATTGTFGQITATRNQVGDAGSSRQLQFAGKITF</sequence>
<feature type="chain" id="PRO_5003230173" evidence="5">
    <location>
        <begin position="27"/>
        <end position="1036"/>
    </location>
</feature>